<organism evidence="1 2">
    <name type="scientific">Methylocystis rosea</name>
    <dbReference type="NCBI Taxonomy" id="173366"/>
    <lineage>
        <taxon>Bacteria</taxon>
        <taxon>Pseudomonadati</taxon>
        <taxon>Pseudomonadota</taxon>
        <taxon>Alphaproteobacteria</taxon>
        <taxon>Hyphomicrobiales</taxon>
        <taxon>Methylocystaceae</taxon>
        <taxon>Methylocystis</taxon>
    </lineage>
</organism>
<evidence type="ECO:0000313" key="2">
    <source>
        <dbReference type="Proteomes" id="UP000273982"/>
    </source>
</evidence>
<evidence type="ECO:0000313" key="1">
    <source>
        <dbReference type="EMBL" id="AZG75300.1"/>
    </source>
</evidence>
<name>A0A3G8M2Q6_9HYPH</name>
<proteinExistence type="predicted"/>
<protein>
    <submittedName>
        <fullName evidence="1">Uncharacterized protein</fullName>
    </submittedName>
</protein>
<dbReference type="Proteomes" id="UP000273982">
    <property type="component" value="Chromosome"/>
</dbReference>
<accession>A0A3G8M2Q6</accession>
<reference evidence="1 2" key="1">
    <citation type="submission" date="2018-11" db="EMBL/GenBank/DDBJ databases">
        <title>Genome squencing of methanotrophic bacteria isolated from alkaline groundwater in Korea.</title>
        <authorList>
            <person name="Nguyen L.N."/>
        </authorList>
    </citation>
    <scope>NUCLEOTIDE SEQUENCE [LARGE SCALE GENOMIC DNA]</scope>
    <source>
        <strain evidence="1 2">GW6</strain>
    </source>
</reference>
<sequence length="99" mass="11073">MAKEPKTSTRENPLLRALSRWENEGGRTDADREKRAALAKEEEALILQCLGAAVISRWNNLPTEVQRELFASAASVGEPLPTADLKEHIARFLHSHKDL</sequence>
<dbReference type="KEGG" id="mros:EHO51_00220"/>
<dbReference type="AlphaFoldDB" id="A0A3G8M2Q6"/>
<gene>
    <name evidence="1" type="ORF">EHO51_00220</name>
</gene>
<dbReference type="RefSeq" id="WP_124737204.1">
    <property type="nucleotide sequence ID" value="NZ_CP034086.1"/>
</dbReference>
<dbReference type="EMBL" id="CP034086">
    <property type="protein sequence ID" value="AZG75300.1"/>
    <property type="molecule type" value="Genomic_DNA"/>
</dbReference>